<reference evidence="3" key="1">
    <citation type="submission" date="2018-09" db="EMBL/GenBank/DDBJ databases">
        <authorList>
            <person name="Livingstone P.G."/>
            <person name="Whitworth D.E."/>
        </authorList>
    </citation>
    <scope>NUCLEOTIDE SEQUENCE [LARGE SCALE GENOMIC DNA]</scope>
    <source>
        <strain evidence="3">AB047A</strain>
    </source>
</reference>
<keyword evidence="3" id="KW-1185">Reference proteome</keyword>
<evidence type="ECO:0000313" key="2">
    <source>
        <dbReference type="EMBL" id="RKH73487.1"/>
    </source>
</evidence>
<dbReference type="EMBL" id="RAWM01000003">
    <property type="protein sequence ID" value="RKH73487.1"/>
    <property type="molecule type" value="Genomic_DNA"/>
</dbReference>
<name>A0A3A8QY45_9BACT</name>
<feature type="compositionally biased region" description="Basic and acidic residues" evidence="1">
    <location>
        <begin position="35"/>
        <end position="50"/>
    </location>
</feature>
<protein>
    <submittedName>
        <fullName evidence="2">Uncharacterized protein</fullName>
    </submittedName>
</protein>
<comment type="caution">
    <text evidence="2">The sequence shown here is derived from an EMBL/GenBank/DDBJ whole genome shotgun (WGS) entry which is preliminary data.</text>
</comment>
<gene>
    <name evidence="2" type="ORF">D7X96_01975</name>
</gene>
<dbReference type="AlphaFoldDB" id="A0A3A8QY45"/>
<feature type="region of interest" description="Disordered" evidence="1">
    <location>
        <begin position="22"/>
        <end position="51"/>
    </location>
</feature>
<evidence type="ECO:0000313" key="3">
    <source>
        <dbReference type="Proteomes" id="UP000282656"/>
    </source>
</evidence>
<dbReference type="Proteomes" id="UP000282656">
    <property type="component" value="Unassembled WGS sequence"/>
</dbReference>
<feature type="compositionally biased region" description="Gly residues" evidence="1">
    <location>
        <begin position="131"/>
        <end position="146"/>
    </location>
</feature>
<sequence length="164" mass="16907">MGGLDFRGAEHPVAVHVAARLQHGGGGQAGGAVRHRVDPREDGRGARADGDLAGDLGVVQHAVAVEVQPRLRQPSPFRAHGAGGDLRAARHHLCGSVRAEVLRAGDLGVVQHAVAVEVQPRAHRLSAEGARGAGRLGGEAGEGGGLRVQDGQVKRRAPSRDEAE</sequence>
<organism evidence="2 3">
    <name type="scientific">Corallococcus interemptor</name>
    <dbReference type="NCBI Taxonomy" id="2316720"/>
    <lineage>
        <taxon>Bacteria</taxon>
        <taxon>Pseudomonadati</taxon>
        <taxon>Myxococcota</taxon>
        <taxon>Myxococcia</taxon>
        <taxon>Myxococcales</taxon>
        <taxon>Cystobacterineae</taxon>
        <taxon>Myxococcaceae</taxon>
        <taxon>Corallococcus</taxon>
    </lineage>
</organism>
<accession>A0A3A8QY45</accession>
<proteinExistence type="predicted"/>
<evidence type="ECO:0000256" key="1">
    <source>
        <dbReference type="SAM" id="MobiDB-lite"/>
    </source>
</evidence>
<feature type="region of interest" description="Disordered" evidence="1">
    <location>
        <begin position="126"/>
        <end position="164"/>
    </location>
</feature>